<comment type="caution">
    <text evidence="2">The sequence shown here is derived from an EMBL/GenBank/DDBJ whole genome shotgun (WGS) entry which is preliminary data.</text>
</comment>
<protein>
    <submittedName>
        <fullName evidence="2">Uncharacterized protein</fullName>
    </submittedName>
</protein>
<accession>A0AAJ1QRQ9</accession>
<reference evidence="2" key="1">
    <citation type="submission" date="2023-06" db="EMBL/GenBank/DDBJ databases">
        <title>Comparative genomics of Bacillaceae isolates and their secondary metabolite potential.</title>
        <authorList>
            <person name="Song L."/>
            <person name="Nielsen L.J."/>
            <person name="Mohite O."/>
            <person name="Xu X."/>
            <person name="Weber T."/>
            <person name="Kovacs A.T."/>
        </authorList>
    </citation>
    <scope>NUCLEOTIDE SEQUENCE</scope>
    <source>
        <strain evidence="2">G1S1</strain>
    </source>
</reference>
<proteinExistence type="predicted"/>
<organism evidence="2 3">
    <name type="scientific">Peribacillus frigoritolerans</name>
    <dbReference type="NCBI Taxonomy" id="450367"/>
    <lineage>
        <taxon>Bacteria</taxon>
        <taxon>Bacillati</taxon>
        <taxon>Bacillota</taxon>
        <taxon>Bacilli</taxon>
        <taxon>Bacillales</taxon>
        <taxon>Bacillaceae</taxon>
        <taxon>Peribacillus</taxon>
    </lineage>
</organism>
<keyword evidence="1" id="KW-0812">Transmembrane</keyword>
<sequence length="106" mass="11595">MIKRYKMFVNPALIILLGISLFFSMIVPNVQAAAQMSSFSNKVNGLTLAVGWFNKYIGTGMGVFAIGLGISTSKWNNAAAAGKKAKQDHCVKRNWDGYSARSIARY</sequence>
<dbReference type="RefSeq" id="WP_289351181.1">
    <property type="nucleotide sequence ID" value="NZ_JAUCFI010000003.1"/>
</dbReference>
<keyword evidence="1" id="KW-1133">Transmembrane helix</keyword>
<dbReference type="Proteomes" id="UP001238973">
    <property type="component" value="Unassembled WGS sequence"/>
</dbReference>
<gene>
    <name evidence="2" type="ORF">QUF85_25650</name>
</gene>
<name>A0AAJ1QRQ9_9BACI</name>
<dbReference type="EMBL" id="JAUCFI010000003">
    <property type="protein sequence ID" value="MDM5286670.1"/>
    <property type="molecule type" value="Genomic_DNA"/>
</dbReference>
<evidence type="ECO:0000313" key="2">
    <source>
        <dbReference type="EMBL" id="MDM5286670.1"/>
    </source>
</evidence>
<keyword evidence="1" id="KW-0472">Membrane</keyword>
<evidence type="ECO:0000256" key="1">
    <source>
        <dbReference type="SAM" id="Phobius"/>
    </source>
</evidence>
<evidence type="ECO:0000313" key="3">
    <source>
        <dbReference type="Proteomes" id="UP001238973"/>
    </source>
</evidence>
<dbReference type="AlphaFoldDB" id="A0AAJ1QRQ9"/>
<feature type="transmembrane region" description="Helical" evidence="1">
    <location>
        <begin position="56"/>
        <end position="76"/>
    </location>
</feature>